<dbReference type="AlphaFoldDB" id="W4Q3B6"/>
<dbReference type="OrthoDB" id="6398431at2"/>
<dbReference type="Proteomes" id="UP000018890">
    <property type="component" value="Unassembled WGS sequence"/>
</dbReference>
<keyword evidence="2" id="KW-1185">Reference proteome</keyword>
<protein>
    <submittedName>
        <fullName evidence="1">Uncharacterized protein</fullName>
    </submittedName>
</protein>
<dbReference type="InterPro" id="IPR029063">
    <property type="entry name" value="SAM-dependent_MTases_sf"/>
</dbReference>
<name>W4Q3B6_9BACI</name>
<organism evidence="1 2">
    <name type="scientific">Halalkalibacter wakoensis JCM 9140</name>
    <dbReference type="NCBI Taxonomy" id="1236970"/>
    <lineage>
        <taxon>Bacteria</taxon>
        <taxon>Bacillati</taxon>
        <taxon>Bacillota</taxon>
        <taxon>Bacilli</taxon>
        <taxon>Bacillales</taxon>
        <taxon>Bacillaceae</taxon>
        <taxon>Halalkalibacter</taxon>
    </lineage>
</organism>
<dbReference type="EMBL" id="BAUT01000025">
    <property type="protein sequence ID" value="GAE26462.1"/>
    <property type="molecule type" value="Genomic_DNA"/>
</dbReference>
<dbReference type="RefSeq" id="WP_034746157.1">
    <property type="nucleotide sequence ID" value="NZ_BAUT01000025.1"/>
</dbReference>
<sequence>MWEGFIKYNDARTSYLLHLVHENSEDNWQEIMNEALSPEIELQFLIKDIIDSDKDSTYLYEAFVFEKLLANLTNLNIQIVENKDVTDPYSRTKYRSPNYQGMLQDPILKEESRLNKERISKYQQDIMGHGDRFLDPACGSGGFLVNGQ</sequence>
<reference evidence="1" key="1">
    <citation type="journal article" date="2014" name="Genome Announc.">
        <title>Draft Genome Sequences of Three Alkaliphilic Bacillus Strains, Bacillus wakoensis JCM 9140T, Bacillus akibai JCM 9157T, and Bacillus hemicellulosilyticus JCM 9152T.</title>
        <authorList>
            <person name="Yuki M."/>
            <person name="Oshima K."/>
            <person name="Suda W."/>
            <person name="Oshida Y."/>
            <person name="Kitamura K."/>
            <person name="Iida T."/>
            <person name="Hattori M."/>
            <person name="Ohkuma M."/>
        </authorList>
    </citation>
    <scope>NUCLEOTIDE SEQUENCE [LARGE SCALE GENOMIC DNA]</scope>
    <source>
        <strain evidence="1">JCM 9140</strain>
    </source>
</reference>
<gene>
    <name evidence="1" type="ORF">JCM9140_2531</name>
</gene>
<dbReference type="SUPFAM" id="SSF53335">
    <property type="entry name" value="S-adenosyl-L-methionine-dependent methyltransferases"/>
    <property type="match status" value="1"/>
</dbReference>
<accession>W4Q3B6</accession>
<evidence type="ECO:0000313" key="2">
    <source>
        <dbReference type="Proteomes" id="UP000018890"/>
    </source>
</evidence>
<evidence type="ECO:0000313" key="1">
    <source>
        <dbReference type="EMBL" id="GAE26462.1"/>
    </source>
</evidence>
<proteinExistence type="predicted"/>
<comment type="caution">
    <text evidence="1">The sequence shown here is derived from an EMBL/GenBank/DDBJ whole genome shotgun (WGS) entry which is preliminary data.</text>
</comment>